<keyword evidence="2 10" id="KW-0444">Lipid biosynthesis</keyword>
<comment type="subcellular location">
    <subcellularLocation>
        <location evidence="1">Membrane</location>
        <topology evidence="1">Multi-pass membrane protein</topology>
    </subcellularLocation>
</comment>
<dbReference type="InterPro" id="IPR002076">
    <property type="entry name" value="ELO_fam"/>
</dbReference>
<evidence type="ECO:0000256" key="9">
    <source>
        <dbReference type="ARBA" id="ARBA00023160"/>
    </source>
</evidence>
<dbReference type="Proteomes" id="UP001059596">
    <property type="component" value="Unassembled WGS sequence"/>
</dbReference>
<keyword evidence="3 10" id="KW-0808">Transferase</keyword>
<feature type="transmembrane region" description="Helical" evidence="10">
    <location>
        <begin position="299"/>
        <end position="318"/>
    </location>
</feature>
<feature type="transmembrane region" description="Helical" evidence="10">
    <location>
        <begin position="20"/>
        <end position="40"/>
    </location>
</feature>
<keyword evidence="9 10" id="KW-0275">Fatty acid biosynthesis</keyword>
<evidence type="ECO:0000256" key="4">
    <source>
        <dbReference type="ARBA" id="ARBA00022692"/>
    </source>
</evidence>
<sequence length="538" mass="62907">MNSSLLDVFRGFPADPVHLPLLGTPIPSIMIVLGYLLLVFKVGPDFMESRKPYNVRNAMLVYNLCQVVMNLIVFLKGSEYLFVTKPYNFYCMTTLPLDHPDKQVDRLFTYFFFLIKVTDLMDTVFFVLRKSYKQITVLHVFHHAVMVLGVPLTYYFYGAGGQYNLMGYINSFVHMVMYSYYFASAWHPQVKRQLWWKKYITKLQLLQFVILFAQGILTISLNPGCSFPWYLQFVQLALSTTMIVMFGNFYYQTLECLKATETVTSGPSIDNHPSTMLGFLHIPQADPNPIPLAGSPWPILLILVVYLLFVLKLGKIFMKNRKAYDLKTVLKVYNIFQVLYNGIYFGMVFYYLFIVRICNLHCMESFPQGHERKQIERLLHAAYLINKVLDLMDTVFFVLRKSYKQVTFLHIYHHVFMSFGSYVLTRYYGTGGHFNAVGLLNSLVHTVMYFYYYLSSEYPQVKSNIWWKKYITLTQLCQFLMLLSYATYVRFFSANCGVPHGLLYLNMLQGLVFIYLFGNFYIQAYLRPPKHLPKAKQS</sequence>
<evidence type="ECO:0000256" key="7">
    <source>
        <dbReference type="ARBA" id="ARBA00023098"/>
    </source>
</evidence>
<dbReference type="GO" id="GO:0034626">
    <property type="term" value="P:fatty acid elongation, polyunsaturated fatty acid"/>
    <property type="evidence" value="ECO:0007669"/>
    <property type="project" value="TreeGrafter"/>
</dbReference>
<keyword evidence="5 10" id="KW-0276">Fatty acid metabolism</keyword>
<comment type="similarity">
    <text evidence="10">Belongs to the ELO family.</text>
</comment>
<name>A0A9Q0BMB1_9MUSC</name>
<feature type="transmembrane region" description="Helical" evidence="10">
    <location>
        <begin position="203"/>
        <end position="221"/>
    </location>
</feature>
<proteinExistence type="inferred from homology"/>
<keyword evidence="6 10" id="KW-1133">Transmembrane helix</keyword>
<dbReference type="GO" id="GO:0030148">
    <property type="term" value="P:sphingolipid biosynthetic process"/>
    <property type="evidence" value="ECO:0007669"/>
    <property type="project" value="TreeGrafter"/>
</dbReference>
<evidence type="ECO:0000256" key="5">
    <source>
        <dbReference type="ARBA" id="ARBA00022832"/>
    </source>
</evidence>
<gene>
    <name evidence="11" type="ORF">M5D96_009847</name>
</gene>
<dbReference type="GO" id="GO:0009922">
    <property type="term" value="F:fatty acid elongase activity"/>
    <property type="evidence" value="ECO:0007669"/>
    <property type="project" value="UniProtKB-EC"/>
</dbReference>
<feature type="transmembrane region" description="Helical" evidence="10">
    <location>
        <begin position="436"/>
        <end position="454"/>
    </location>
</feature>
<keyword evidence="7 10" id="KW-0443">Lipid metabolism</keyword>
<dbReference type="GO" id="GO:0034625">
    <property type="term" value="P:fatty acid elongation, monounsaturated fatty acid"/>
    <property type="evidence" value="ECO:0007669"/>
    <property type="project" value="TreeGrafter"/>
</dbReference>
<evidence type="ECO:0000313" key="11">
    <source>
        <dbReference type="EMBL" id="KAI8037101.1"/>
    </source>
</evidence>
<comment type="caution">
    <text evidence="11">The sequence shown here is derived from an EMBL/GenBank/DDBJ whole genome shotgun (WGS) entry which is preliminary data.</text>
</comment>
<feature type="transmembrane region" description="Helical" evidence="10">
    <location>
        <begin position="60"/>
        <end position="78"/>
    </location>
</feature>
<feature type="transmembrane region" description="Helical" evidence="10">
    <location>
        <begin position="163"/>
        <end position="183"/>
    </location>
</feature>
<dbReference type="EC" id="2.3.1.199" evidence="10"/>
<keyword evidence="4 10" id="KW-0812">Transmembrane</keyword>
<feature type="transmembrane region" description="Helical" evidence="10">
    <location>
        <begin position="470"/>
        <end position="489"/>
    </location>
</feature>
<keyword evidence="8 10" id="KW-0472">Membrane</keyword>
<dbReference type="Pfam" id="PF01151">
    <property type="entry name" value="ELO"/>
    <property type="match status" value="2"/>
</dbReference>
<evidence type="ECO:0000256" key="8">
    <source>
        <dbReference type="ARBA" id="ARBA00023136"/>
    </source>
</evidence>
<dbReference type="GO" id="GO:0042761">
    <property type="term" value="P:very long-chain fatty acid biosynthetic process"/>
    <property type="evidence" value="ECO:0007669"/>
    <property type="project" value="TreeGrafter"/>
</dbReference>
<evidence type="ECO:0000256" key="10">
    <source>
        <dbReference type="RuleBase" id="RU361115"/>
    </source>
</evidence>
<evidence type="ECO:0000256" key="1">
    <source>
        <dbReference type="ARBA" id="ARBA00004141"/>
    </source>
</evidence>
<feature type="transmembrane region" description="Helical" evidence="10">
    <location>
        <begin position="140"/>
        <end position="157"/>
    </location>
</feature>
<dbReference type="GO" id="GO:0019367">
    <property type="term" value="P:fatty acid elongation, saturated fatty acid"/>
    <property type="evidence" value="ECO:0007669"/>
    <property type="project" value="TreeGrafter"/>
</dbReference>
<dbReference type="GO" id="GO:0005789">
    <property type="term" value="C:endoplasmic reticulum membrane"/>
    <property type="evidence" value="ECO:0007669"/>
    <property type="project" value="TreeGrafter"/>
</dbReference>
<comment type="caution">
    <text evidence="10">Lacks conserved residue(s) required for the propagation of feature annotation.</text>
</comment>
<feature type="transmembrane region" description="Helical" evidence="10">
    <location>
        <begin position="411"/>
        <end position="429"/>
    </location>
</feature>
<dbReference type="PANTHER" id="PTHR11157">
    <property type="entry name" value="FATTY ACID ACYL TRANSFERASE-RELATED"/>
    <property type="match status" value="1"/>
</dbReference>
<dbReference type="EMBL" id="JAMKOV010000013">
    <property type="protein sequence ID" value="KAI8037101.1"/>
    <property type="molecule type" value="Genomic_DNA"/>
</dbReference>
<evidence type="ECO:0000256" key="6">
    <source>
        <dbReference type="ARBA" id="ARBA00022989"/>
    </source>
</evidence>
<feature type="transmembrane region" description="Helical" evidence="10">
    <location>
        <begin position="501"/>
        <end position="522"/>
    </location>
</feature>
<keyword evidence="12" id="KW-1185">Reference proteome</keyword>
<evidence type="ECO:0000256" key="3">
    <source>
        <dbReference type="ARBA" id="ARBA00022679"/>
    </source>
</evidence>
<evidence type="ECO:0000313" key="12">
    <source>
        <dbReference type="Proteomes" id="UP001059596"/>
    </source>
</evidence>
<reference evidence="11" key="1">
    <citation type="journal article" date="2023" name="Genome Biol. Evol.">
        <title>Long-read-based Genome Assembly of Drosophila gunungcola Reveals Fewer Chemosensory Genes in Flower-breeding Species.</title>
        <authorList>
            <person name="Negi A."/>
            <person name="Liao B.Y."/>
            <person name="Yeh S.D."/>
        </authorList>
    </citation>
    <scope>NUCLEOTIDE SEQUENCE</scope>
    <source>
        <strain evidence="11">Sukarami</strain>
    </source>
</reference>
<dbReference type="PANTHER" id="PTHR11157:SF116">
    <property type="entry name" value="ELONGATION OF VERY LONG CHAIN FATTY ACIDS PROTEIN-RELATED"/>
    <property type="match status" value="1"/>
</dbReference>
<feature type="transmembrane region" description="Helical" evidence="10">
    <location>
        <begin position="107"/>
        <end position="128"/>
    </location>
</feature>
<organism evidence="11 12">
    <name type="scientific">Drosophila gunungcola</name>
    <name type="common">fruit fly</name>
    <dbReference type="NCBI Taxonomy" id="103775"/>
    <lineage>
        <taxon>Eukaryota</taxon>
        <taxon>Metazoa</taxon>
        <taxon>Ecdysozoa</taxon>
        <taxon>Arthropoda</taxon>
        <taxon>Hexapoda</taxon>
        <taxon>Insecta</taxon>
        <taxon>Pterygota</taxon>
        <taxon>Neoptera</taxon>
        <taxon>Endopterygota</taxon>
        <taxon>Diptera</taxon>
        <taxon>Brachycera</taxon>
        <taxon>Muscomorpha</taxon>
        <taxon>Ephydroidea</taxon>
        <taxon>Drosophilidae</taxon>
        <taxon>Drosophila</taxon>
        <taxon>Sophophora</taxon>
    </lineage>
</organism>
<feature type="transmembrane region" description="Helical" evidence="10">
    <location>
        <begin position="338"/>
        <end position="358"/>
    </location>
</feature>
<evidence type="ECO:0000256" key="2">
    <source>
        <dbReference type="ARBA" id="ARBA00022516"/>
    </source>
</evidence>
<comment type="catalytic activity">
    <reaction evidence="10">
        <text>a very-long-chain acyl-CoA + malonyl-CoA + H(+) = a very-long-chain 3-oxoacyl-CoA + CO2 + CoA</text>
        <dbReference type="Rhea" id="RHEA:32727"/>
        <dbReference type="ChEBI" id="CHEBI:15378"/>
        <dbReference type="ChEBI" id="CHEBI:16526"/>
        <dbReference type="ChEBI" id="CHEBI:57287"/>
        <dbReference type="ChEBI" id="CHEBI:57384"/>
        <dbReference type="ChEBI" id="CHEBI:90725"/>
        <dbReference type="ChEBI" id="CHEBI:90736"/>
        <dbReference type="EC" id="2.3.1.199"/>
    </reaction>
</comment>
<dbReference type="AlphaFoldDB" id="A0A9Q0BMB1"/>
<accession>A0A9Q0BMB1</accession>
<protein>
    <recommendedName>
        <fullName evidence="10">Elongation of very long chain fatty acids protein</fullName>
        <ecNumber evidence="10">2.3.1.199</ecNumber>
    </recommendedName>
    <alternativeName>
        <fullName evidence="10">Very-long-chain 3-oxoacyl-CoA synthase</fullName>
    </alternativeName>
</protein>